<feature type="signal peptide" evidence="11">
    <location>
        <begin position="1"/>
        <end position="18"/>
    </location>
</feature>
<dbReference type="AlphaFoldDB" id="A0A411HQJ5"/>
<keyword evidence="5" id="KW-0812">Transmembrane</keyword>
<dbReference type="GO" id="GO:0009279">
    <property type="term" value="C:cell outer membrane"/>
    <property type="evidence" value="ECO:0007669"/>
    <property type="project" value="UniProtKB-SubCell"/>
</dbReference>
<feature type="chain" id="PRO_5019566051" description="Translocation and assembly module subunit TamA" evidence="11">
    <location>
        <begin position="19"/>
        <end position="586"/>
    </location>
</feature>
<evidence type="ECO:0000256" key="10">
    <source>
        <dbReference type="ARBA" id="ARBA00093548"/>
    </source>
</evidence>
<name>A0A411HQJ5_9GAMM</name>
<evidence type="ECO:0000313" key="15">
    <source>
        <dbReference type="Proteomes" id="UP000291562"/>
    </source>
</evidence>
<evidence type="ECO:0000256" key="6">
    <source>
        <dbReference type="ARBA" id="ARBA00022729"/>
    </source>
</evidence>
<evidence type="ECO:0000313" key="14">
    <source>
        <dbReference type="EMBL" id="QBB72726.1"/>
    </source>
</evidence>
<dbReference type="GO" id="GO:0097347">
    <property type="term" value="C:TAM protein secretion complex"/>
    <property type="evidence" value="ECO:0007669"/>
    <property type="project" value="TreeGrafter"/>
</dbReference>
<evidence type="ECO:0000256" key="9">
    <source>
        <dbReference type="ARBA" id="ARBA00033063"/>
    </source>
</evidence>
<dbReference type="InterPro" id="IPR039910">
    <property type="entry name" value="D15-like"/>
</dbReference>
<keyword evidence="7" id="KW-0472">Membrane</keyword>
<evidence type="ECO:0000256" key="8">
    <source>
        <dbReference type="ARBA" id="ARBA00023237"/>
    </source>
</evidence>
<feature type="domain" description="Bacterial surface antigen (D15)" evidence="12">
    <location>
        <begin position="320"/>
        <end position="573"/>
    </location>
</feature>
<evidence type="ECO:0000256" key="1">
    <source>
        <dbReference type="ARBA" id="ARBA00004442"/>
    </source>
</evidence>
<dbReference type="Proteomes" id="UP000291562">
    <property type="component" value="Chromosome"/>
</dbReference>
<dbReference type="GO" id="GO:0009306">
    <property type="term" value="P:protein secretion"/>
    <property type="evidence" value="ECO:0007669"/>
    <property type="project" value="TreeGrafter"/>
</dbReference>
<comment type="subunit">
    <text evidence="10">Interacts with TamB to form the translocation and assembly module (TAM).</text>
</comment>
<gene>
    <name evidence="14" type="ORF">ELE36_15585</name>
</gene>
<evidence type="ECO:0000256" key="3">
    <source>
        <dbReference type="ARBA" id="ARBA00015419"/>
    </source>
</evidence>
<dbReference type="Pfam" id="PF01103">
    <property type="entry name" value="Omp85"/>
    <property type="match status" value="1"/>
</dbReference>
<dbReference type="Gene3D" id="2.40.160.50">
    <property type="entry name" value="membrane protein fhac: a member of the omp85/tpsb transporter family"/>
    <property type="match status" value="1"/>
</dbReference>
<evidence type="ECO:0000259" key="12">
    <source>
        <dbReference type="Pfam" id="PF01103"/>
    </source>
</evidence>
<evidence type="ECO:0000256" key="11">
    <source>
        <dbReference type="SAM" id="SignalP"/>
    </source>
</evidence>
<dbReference type="PANTHER" id="PTHR12815">
    <property type="entry name" value="SORTING AND ASSEMBLY MACHINERY SAMM50 PROTEIN FAMILY MEMBER"/>
    <property type="match status" value="1"/>
</dbReference>
<evidence type="ECO:0000256" key="2">
    <source>
        <dbReference type="ARBA" id="ARBA00010248"/>
    </source>
</evidence>
<dbReference type="OrthoDB" id="9769707at2"/>
<keyword evidence="4" id="KW-1134">Transmembrane beta strand</keyword>
<dbReference type="EMBL" id="CP035704">
    <property type="protein sequence ID" value="QBB72726.1"/>
    <property type="molecule type" value="Genomic_DNA"/>
</dbReference>
<keyword evidence="6 11" id="KW-0732">Signal</keyword>
<proteinExistence type="inferred from homology"/>
<evidence type="ECO:0000256" key="4">
    <source>
        <dbReference type="ARBA" id="ARBA00022452"/>
    </source>
</evidence>
<comment type="subcellular location">
    <subcellularLocation>
        <location evidence="1">Cell outer membrane</location>
    </subcellularLocation>
</comment>
<accession>A0A411HQJ5</accession>
<evidence type="ECO:0000256" key="5">
    <source>
        <dbReference type="ARBA" id="ARBA00022692"/>
    </source>
</evidence>
<dbReference type="Pfam" id="PF17243">
    <property type="entry name" value="POTRA_TamA_1"/>
    <property type="match status" value="1"/>
</dbReference>
<sequence length="586" mass="63517">MSRIFLLSTLLLSGIAHAGKLTLTIDGVDGELHTAALNSTELSQYTSRDVSAAQVRRLYDHAAAQIAKSLEPYGYYHAKVSGDLKETAQGWNALLHVAPGEPVTVEMLTIDLGDAPHQEKTVADALKAFAPQTGQRLDHAAYEKSKLTLQTTLLEHGYLDAKLDTHVVAVTRDSNRAAITLQWNIGPHYRIGVTQFSGGQLDEGFLDRYLPWKPGDDYRTGKLLTLQQRLVDADYFSIVEVLPDLEHENPDDGTVPILVKLAPAKRTIYTSGVFIDTDTGAGVRGGIERRWVNSKGHKLKFQLEIAQRLKTLASLYTIPLPGSDNRSFNFGANYRDENTDTSKSRTASLVANETREWHGFTRTIGVHALAGNFTVADQQGTTTLLYPEVSLTRKKTDNIDFTHNGYSFTVTARAGGGATTFEQVVADAKYIHALGDSNRLILRGSLGATQVADFDKLPPELRFFAGGDRSIRGYAYQTIGPLDAAGKVIGGKQLAVFSTEVEHYFTPTWGIATFIDTGNAFGGSSAASTLPLGATPVDGGSKFKIGTGLGLRWRSPVGMVRVDLGTPINDPLHGGVQLHLTIGPDL</sequence>
<dbReference type="InterPro" id="IPR035243">
    <property type="entry name" value="TamA_POTRA_Dom_1"/>
</dbReference>
<evidence type="ECO:0000259" key="13">
    <source>
        <dbReference type="Pfam" id="PF17243"/>
    </source>
</evidence>
<evidence type="ECO:0000256" key="7">
    <source>
        <dbReference type="ARBA" id="ARBA00023136"/>
    </source>
</evidence>
<dbReference type="Gene3D" id="3.10.20.310">
    <property type="entry name" value="membrane protein fhac"/>
    <property type="match status" value="3"/>
</dbReference>
<reference evidence="14 15" key="1">
    <citation type="submission" date="2019-01" db="EMBL/GenBank/DDBJ databases">
        <title>Pseudolysobacter antarctica gen. nov., sp. nov., isolated from Fildes Peninsula, Antarctica.</title>
        <authorList>
            <person name="Wei Z."/>
            <person name="Peng F."/>
        </authorList>
    </citation>
    <scope>NUCLEOTIDE SEQUENCE [LARGE SCALE GENOMIC DNA]</scope>
    <source>
        <strain evidence="14 15">AQ6-296</strain>
    </source>
</reference>
<keyword evidence="15" id="KW-1185">Reference proteome</keyword>
<dbReference type="PANTHER" id="PTHR12815:SF47">
    <property type="entry name" value="TRANSLOCATION AND ASSEMBLY MODULE SUBUNIT TAMA"/>
    <property type="match status" value="1"/>
</dbReference>
<protein>
    <recommendedName>
        <fullName evidence="3">Translocation and assembly module subunit TamA</fullName>
    </recommendedName>
    <alternativeName>
        <fullName evidence="9">Autotransporter assembly factor TamA</fullName>
    </alternativeName>
</protein>
<dbReference type="KEGG" id="xbc:ELE36_15585"/>
<organism evidence="14 15">
    <name type="scientific">Pseudolysobacter antarcticus</name>
    <dbReference type="NCBI Taxonomy" id="2511995"/>
    <lineage>
        <taxon>Bacteria</taxon>
        <taxon>Pseudomonadati</taxon>
        <taxon>Pseudomonadota</taxon>
        <taxon>Gammaproteobacteria</taxon>
        <taxon>Lysobacterales</taxon>
        <taxon>Rhodanobacteraceae</taxon>
        <taxon>Pseudolysobacter</taxon>
    </lineage>
</organism>
<dbReference type="InterPro" id="IPR000184">
    <property type="entry name" value="Bac_surfAg_D15"/>
</dbReference>
<comment type="similarity">
    <text evidence="2">Belongs to the TamA family.</text>
</comment>
<keyword evidence="8" id="KW-0998">Cell outer membrane</keyword>
<feature type="domain" description="TamA POTRA" evidence="13">
    <location>
        <begin position="23"/>
        <end position="99"/>
    </location>
</feature>